<keyword evidence="4" id="KW-0813">Transport</keyword>
<organism evidence="18 19">
    <name type="scientific">Halogeometricum luteum</name>
    <dbReference type="NCBI Taxonomy" id="2950537"/>
    <lineage>
        <taxon>Archaea</taxon>
        <taxon>Methanobacteriati</taxon>
        <taxon>Methanobacteriota</taxon>
        <taxon>Stenosarchaea group</taxon>
        <taxon>Halobacteria</taxon>
        <taxon>Halobacteriales</taxon>
        <taxon>Haloferacaceae</taxon>
        <taxon>Halogeometricum</taxon>
    </lineage>
</organism>
<evidence type="ECO:0000256" key="8">
    <source>
        <dbReference type="ARBA" id="ARBA00022967"/>
    </source>
</evidence>
<sequence>MDRTRARLGGFLALVVAFLALATTPAAAQSVNKALINNLNRKLLYVALPLMMSVEFIIFYTIYRYRNNDDPAPTEENRRLEITWTVVTAIILAFVGIASMVVLANPYISPVVAADNGPQEGGTNQYLQGAVQPDDPNAVEIEALAYQWGWEFRYAGEENVTTKKKLVIPKDRDVYIHVSSKDVIHAFYSPKLGLKQDAMPGAYATIRTKATEEGVYPFYCAEFCGSGHARMGGDVVVVSNDEYRSWVREQRNRNATASAVADAKDGAGSGDDTNLLGNATTETGDDANLLDNATNGSEDDTATSGPNPRLRAGDATDPTVRSA</sequence>
<evidence type="ECO:0000313" key="18">
    <source>
        <dbReference type="EMBL" id="MDS0293823.1"/>
    </source>
</evidence>
<dbReference type="Proteomes" id="UP001254813">
    <property type="component" value="Unassembled WGS sequence"/>
</dbReference>
<dbReference type="InterPro" id="IPR045187">
    <property type="entry name" value="CcO_II"/>
</dbReference>
<evidence type="ECO:0000256" key="6">
    <source>
        <dbReference type="ARBA" id="ARBA00022692"/>
    </source>
</evidence>
<reference evidence="18 19" key="1">
    <citation type="submission" date="2022-06" db="EMBL/GenBank/DDBJ databases">
        <title>Halogeometricum sp. a new haloarchaeum isolate from saline soil.</title>
        <authorList>
            <person name="Strakova D."/>
            <person name="Galisteo C."/>
            <person name="Sanchez-Porro C."/>
            <person name="Ventosa A."/>
        </authorList>
    </citation>
    <scope>NUCLEOTIDE SEQUENCE [LARGE SCALE GENOMIC DNA]</scope>
    <source>
        <strain evidence="19">S3BR25-2</strain>
    </source>
</reference>
<comment type="similarity">
    <text evidence="2">Belongs to the cytochrome c oxidase subunit 2 family.</text>
</comment>
<keyword evidence="7" id="KW-0479">Metal-binding</keyword>
<evidence type="ECO:0000256" key="15">
    <source>
        <dbReference type="SAM" id="Phobius"/>
    </source>
</evidence>
<keyword evidence="6 15" id="KW-0812">Transmembrane</keyword>
<dbReference type="SUPFAM" id="SSF49503">
    <property type="entry name" value="Cupredoxins"/>
    <property type="match status" value="1"/>
</dbReference>
<proteinExistence type="inferred from homology"/>
<dbReference type="PANTHER" id="PTHR22888:SF9">
    <property type="entry name" value="CYTOCHROME C OXIDASE SUBUNIT 2"/>
    <property type="match status" value="1"/>
</dbReference>
<dbReference type="PROSITE" id="PS50999">
    <property type="entry name" value="COX2_TM"/>
    <property type="match status" value="1"/>
</dbReference>
<evidence type="ECO:0000256" key="4">
    <source>
        <dbReference type="ARBA" id="ARBA00022448"/>
    </source>
</evidence>
<evidence type="ECO:0000256" key="5">
    <source>
        <dbReference type="ARBA" id="ARBA00022660"/>
    </source>
</evidence>
<comment type="subcellular location">
    <subcellularLocation>
        <location evidence="1">Membrane</location>
        <topology evidence="1">Multi-pass membrane protein</topology>
    </subcellularLocation>
</comment>
<feature type="transmembrane region" description="Helical" evidence="15">
    <location>
        <begin position="44"/>
        <end position="63"/>
    </location>
</feature>
<dbReference type="PANTHER" id="PTHR22888">
    <property type="entry name" value="CYTOCHROME C OXIDASE, SUBUNIT II"/>
    <property type="match status" value="1"/>
</dbReference>
<feature type="transmembrane region" description="Helical" evidence="15">
    <location>
        <begin position="84"/>
        <end position="108"/>
    </location>
</feature>
<feature type="compositionally biased region" description="Polar residues" evidence="14">
    <location>
        <begin position="291"/>
        <end position="306"/>
    </location>
</feature>
<evidence type="ECO:0000256" key="13">
    <source>
        <dbReference type="ARBA" id="ARBA00031389"/>
    </source>
</evidence>
<accession>A0ABU2FZ56</accession>
<dbReference type="EMBL" id="JAMQOQ010000002">
    <property type="protein sequence ID" value="MDS0293823.1"/>
    <property type="molecule type" value="Genomic_DNA"/>
</dbReference>
<dbReference type="InterPro" id="IPR014222">
    <property type="entry name" value="Cyt_c_oxidase_su2"/>
</dbReference>
<dbReference type="Gene3D" id="1.10.287.90">
    <property type="match status" value="1"/>
</dbReference>
<dbReference type="Pfam" id="PF02790">
    <property type="entry name" value="COX2_TM"/>
    <property type="match status" value="1"/>
</dbReference>
<protein>
    <recommendedName>
        <fullName evidence="3">cytochrome-c oxidase</fullName>
        <ecNumber evidence="3">7.1.1.9</ecNumber>
    </recommendedName>
    <alternativeName>
        <fullName evidence="13">Cytochrome c oxidase polypeptide II</fullName>
    </alternativeName>
</protein>
<dbReference type="InterPro" id="IPR001505">
    <property type="entry name" value="Copper_CuA"/>
</dbReference>
<dbReference type="Pfam" id="PF00116">
    <property type="entry name" value="COX2"/>
    <property type="match status" value="1"/>
</dbReference>
<dbReference type="RefSeq" id="WP_310927680.1">
    <property type="nucleotide sequence ID" value="NZ_JAMQOQ010000002.1"/>
</dbReference>
<evidence type="ECO:0000256" key="1">
    <source>
        <dbReference type="ARBA" id="ARBA00004141"/>
    </source>
</evidence>
<evidence type="ECO:0000256" key="9">
    <source>
        <dbReference type="ARBA" id="ARBA00022982"/>
    </source>
</evidence>
<evidence type="ECO:0000256" key="11">
    <source>
        <dbReference type="ARBA" id="ARBA00023008"/>
    </source>
</evidence>
<comment type="caution">
    <text evidence="18">The sequence shown here is derived from an EMBL/GenBank/DDBJ whole genome shotgun (WGS) entry which is preliminary data.</text>
</comment>
<name>A0ABU2FZ56_9EURY</name>
<feature type="region of interest" description="Disordered" evidence="14">
    <location>
        <begin position="256"/>
        <end position="323"/>
    </location>
</feature>
<feature type="domain" description="Cytochrome oxidase subunit II transmembrane region profile" evidence="17">
    <location>
        <begin position="15"/>
        <end position="110"/>
    </location>
</feature>
<dbReference type="PROSITE" id="PS00078">
    <property type="entry name" value="COX2"/>
    <property type="match status" value="1"/>
</dbReference>
<dbReference type="NCBIfam" id="TIGR02866">
    <property type="entry name" value="CoxB"/>
    <property type="match status" value="1"/>
</dbReference>
<dbReference type="InterPro" id="IPR002429">
    <property type="entry name" value="CcO_II-like_C"/>
</dbReference>
<evidence type="ECO:0000313" key="19">
    <source>
        <dbReference type="Proteomes" id="UP001254813"/>
    </source>
</evidence>
<dbReference type="EC" id="7.1.1.9" evidence="3"/>
<keyword evidence="12 15" id="KW-0472">Membrane</keyword>
<evidence type="ECO:0000256" key="3">
    <source>
        <dbReference type="ARBA" id="ARBA00012949"/>
    </source>
</evidence>
<dbReference type="Gene3D" id="2.60.40.420">
    <property type="entry name" value="Cupredoxins - blue copper proteins"/>
    <property type="match status" value="1"/>
</dbReference>
<keyword evidence="9" id="KW-0249">Electron transport</keyword>
<evidence type="ECO:0000259" key="16">
    <source>
        <dbReference type="PROSITE" id="PS50857"/>
    </source>
</evidence>
<keyword evidence="11" id="KW-0186">Copper</keyword>
<dbReference type="InterPro" id="IPR036257">
    <property type="entry name" value="Cyt_c_oxidase_su2_TM_sf"/>
</dbReference>
<dbReference type="PROSITE" id="PS50857">
    <property type="entry name" value="COX2_CUA"/>
    <property type="match status" value="1"/>
</dbReference>
<evidence type="ECO:0000256" key="10">
    <source>
        <dbReference type="ARBA" id="ARBA00022989"/>
    </source>
</evidence>
<evidence type="ECO:0000256" key="2">
    <source>
        <dbReference type="ARBA" id="ARBA00007866"/>
    </source>
</evidence>
<gene>
    <name evidence="18" type="primary">coxB</name>
    <name evidence="18" type="ORF">NDI79_06520</name>
</gene>
<evidence type="ECO:0000256" key="7">
    <source>
        <dbReference type="ARBA" id="ARBA00022723"/>
    </source>
</evidence>
<dbReference type="PRINTS" id="PR01166">
    <property type="entry name" value="CYCOXIDASEII"/>
</dbReference>
<keyword evidence="5" id="KW-0679">Respiratory chain</keyword>
<dbReference type="SUPFAM" id="SSF81464">
    <property type="entry name" value="Cytochrome c oxidase subunit II-like, transmembrane region"/>
    <property type="match status" value="1"/>
</dbReference>
<keyword evidence="19" id="KW-1185">Reference proteome</keyword>
<feature type="domain" description="Cytochrome oxidase subunit II copper A binding" evidence="16">
    <location>
        <begin position="136"/>
        <end position="249"/>
    </location>
</feature>
<keyword evidence="10 15" id="KW-1133">Transmembrane helix</keyword>
<dbReference type="InterPro" id="IPR008972">
    <property type="entry name" value="Cupredoxin"/>
</dbReference>
<evidence type="ECO:0000256" key="12">
    <source>
        <dbReference type="ARBA" id="ARBA00023136"/>
    </source>
</evidence>
<keyword evidence="8" id="KW-1278">Translocase</keyword>
<evidence type="ECO:0000259" key="17">
    <source>
        <dbReference type="PROSITE" id="PS50999"/>
    </source>
</evidence>
<evidence type="ECO:0000256" key="14">
    <source>
        <dbReference type="SAM" id="MobiDB-lite"/>
    </source>
</evidence>
<dbReference type="InterPro" id="IPR011759">
    <property type="entry name" value="Cyt_c_oxidase_su2_TM_dom"/>
</dbReference>
<dbReference type="CDD" id="cd13914">
    <property type="entry name" value="CuRO_HCO_II_like_3"/>
    <property type="match status" value="1"/>
</dbReference>